<gene>
    <name evidence="3" type="ORF">CSOL1703_00017194</name>
</gene>
<dbReference type="Proteomes" id="UP000775872">
    <property type="component" value="Unassembled WGS sequence"/>
</dbReference>
<dbReference type="OrthoDB" id="538223at2759"/>
<evidence type="ECO:0000256" key="1">
    <source>
        <dbReference type="ARBA" id="ARBA00022737"/>
    </source>
</evidence>
<feature type="domain" description="Nephrocystin 3-like N-terminal" evidence="2">
    <location>
        <begin position="52"/>
        <end position="94"/>
    </location>
</feature>
<reference evidence="3" key="1">
    <citation type="submission" date="2021-10" db="EMBL/GenBank/DDBJ databases">
        <authorList>
            <person name="Piombo E."/>
        </authorList>
    </citation>
    <scope>NUCLEOTIDE SEQUENCE</scope>
</reference>
<name>A0A9P0EPU1_9HYPO</name>
<evidence type="ECO:0000259" key="2">
    <source>
        <dbReference type="Pfam" id="PF24883"/>
    </source>
</evidence>
<comment type="caution">
    <text evidence="3">The sequence shown here is derived from an EMBL/GenBank/DDBJ whole genome shotgun (WGS) entry which is preliminary data.</text>
</comment>
<dbReference type="Pfam" id="PF24883">
    <property type="entry name" value="NPHP3_N"/>
    <property type="match status" value="1"/>
</dbReference>
<keyword evidence="1" id="KW-0677">Repeat</keyword>
<accession>A0A9P0EPU1</accession>
<evidence type="ECO:0000313" key="3">
    <source>
        <dbReference type="EMBL" id="CAH0055285.1"/>
    </source>
</evidence>
<keyword evidence="4" id="KW-1185">Reference proteome</keyword>
<dbReference type="AlphaFoldDB" id="A0A9P0EPU1"/>
<protein>
    <recommendedName>
        <fullName evidence="2">Nephrocystin 3-like N-terminal domain-containing protein</fullName>
    </recommendedName>
</protein>
<dbReference type="InterPro" id="IPR056884">
    <property type="entry name" value="NPHP3-like_N"/>
</dbReference>
<evidence type="ECO:0000313" key="4">
    <source>
        <dbReference type="Proteomes" id="UP000775872"/>
    </source>
</evidence>
<organism evidence="3 4">
    <name type="scientific">Clonostachys solani</name>
    <dbReference type="NCBI Taxonomy" id="160281"/>
    <lineage>
        <taxon>Eukaryota</taxon>
        <taxon>Fungi</taxon>
        <taxon>Dikarya</taxon>
        <taxon>Ascomycota</taxon>
        <taxon>Pezizomycotina</taxon>
        <taxon>Sordariomycetes</taxon>
        <taxon>Hypocreomycetidae</taxon>
        <taxon>Hypocreales</taxon>
        <taxon>Bionectriaceae</taxon>
        <taxon>Clonostachys</taxon>
    </lineage>
</organism>
<proteinExistence type="predicted"/>
<sequence length="94" mass="10815">MIGLASLMRFRKLRLLSEQTRINIILNRASSICGDSLTLRDTKMKSTRNRFRDDLQSWLLWIKGDPGKGKTMLLCGIIDELEKGTNSLLSYFFC</sequence>
<dbReference type="EMBL" id="CABFOC020000054">
    <property type="protein sequence ID" value="CAH0055285.1"/>
    <property type="molecule type" value="Genomic_DNA"/>
</dbReference>